<reference evidence="2" key="1">
    <citation type="submission" date="2022-07" db="EMBL/GenBank/DDBJ databases">
        <title>Phylogenomic reconstructions and comparative analyses of Kickxellomycotina fungi.</title>
        <authorList>
            <person name="Reynolds N.K."/>
            <person name="Stajich J.E."/>
            <person name="Barry K."/>
            <person name="Grigoriev I.V."/>
            <person name="Crous P."/>
            <person name="Smith M.E."/>
        </authorList>
    </citation>
    <scope>NUCLEOTIDE SEQUENCE</scope>
    <source>
        <strain evidence="2">NBRC 32514</strain>
    </source>
</reference>
<feature type="signal peptide" evidence="1">
    <location>
        <begin position="1"/>
        <end position="18"/>
    </location>
</feature>
<sequence>MTHFAYIALASLAAAAAAASAAAMAGAPRAHGAELYQGLHLPPGLRHATNPRLPMHRREIPYGGVVTFGTAPPTIVQLPQPLPQPRKALDGRPRLGLVDLNLDLHV</sequence>
<keyword evidence="3" id="KW-1185">Reference proteome</keyword>
<name>A0A9W7Y313_9FUNG</name>
<evidence type="ECO:0000256" key="1">
    <source>
        <dbReference type="SAM" id="SignalP"/>
    </source>
</evidence>
<keyword evidence="1" id="KW-0732">Signal</keyword>
<dbReference type="Proteomes" id="UP001149813">
    <property type="component" value="Unassembled WGS sequence"/>
</dbReference>
<proteinExistence type="predicted"/>
<accession>A0A9W7Y313</accession>
<comment type="caution">
    <text evidence="2">The sequence shown here is derived from an EMBL/GenBank/DDBJ whole genome shotgun (WGS) entry which is preliminary data.</text>
</comment>
<dbReference type="EMBL" id="JANBOJ010000058">
    <property type="protein sequence ID" value="KAJ1723637.1"/>
    <property type="molecule type" value="Genomic_DNA"/>
</dbReference>
<protein>
    <recommendedName>
        <fullName evidence="4">Secreted protein</fullName>
    </recommendedName>
</protein>
<organism evidence="2 3">
    <name type="scientific">Coemansia erecta</name>
    <dbReference type="NCBI Taxonomy" id="147472"/>
    <lineage>
        <taxon>Eukaryota</taxon>
        <taxon>Fungi</taxon>
        <taxon>Fungi incertae sedis</taxon>
        <taxon>Zoopagomycota</taxon>
        <taxon>Kickxellomycotina</taxon>
        <taxon>Kickxellomycetes</taxon>
        <taxon>Kickxellales</taxon>
        <taxon>Kickxellaceae</taxon>
        <taxon>Coemansia</taxon>
    </lineage>
</organism>
<evidence type="ECO:0000313" key="3">
    <source>
        <dbReference type="Proteomes" id="UP001149813"/>
    </source>
</evidence>
<dbReference type="AlphaFoldDB" id="A0A9W7Y313"/>
<dbReference type="OrthoDB" id="5557560at2759"/>
<evidence type="ECO:0008006" key="4">
    <source>
        <dbReference type="Google" id="ProtNLM"/>
    </source>
</evidence>
<gene>
    <name evidence="2" type="ORF">LPJ53_002020</name>
</gene>
<evidence type="ECO:0000313" key="2">
    <source>
        <dbReference type="EMBL" id="KAJ1723637.1"/>
    </source>
</evidence>
<feature type="chain" id="PRO_5040978352" description="Secreted protein" evidence="1">
    <location>
        <begin position="19"/>
        <end position="106"/>
    </location>
</feature>